<sequence>MIFERLERLFSHDYRRRRLLARAPTGPLRDYLATPFPSPDTPSNTLACLALDLETTGGDPARDEIVSFGWVCMDGERIDLASARHRIVQLRGEMSGESAAIHGITDDQCQSGCSLESALGELLAALAGRVMIAHHAETELGFVGRACETVYGGRILIPTVDTLRIAIRAETRRHRTPQRNALRLSALRQKYNLPRHHTHNALSDALAAAELFLAQQAEQAENGDVAPLRNWLFSN</sequence>
<dbReference type="EMBL" id="FLQY01000105">
    <property type="protein sequence ID" value="SBT06606.1"/>
    <property type="molecule type" value="Genomic_DNA"/>
</dbReference>
<evidence type="ECO:0000256" key="1">
    <source>
        <dbReference type="ARBA" id="ARBA00022722"/>
    </source>
</evidence>
<accession>A0A1A8XPN7</accession>
<feature type="domain" description="Exonuclease" evidence="4">
    <location>
        <begin position="47"/>
        <end position="221"/>
    </location>
</feature>
<keyword evidence="3 5" id="KW-0269">Exonuclease</keyword>
<dbReference type="InterPro" id="IPR012337">
    <property type="entry name" value="RNaseH-like_sf"/>
</dbReference>
<evidence type="ECO:0000259" key="4">
    <source>
        <dbReference type="SMART" id="SM00479"/>
    </source>
</evidence>
<dbReference type="AlphaFoldDB" id="A0A1A8XPN7"/>
<evidence type="ECO:0000313" key="5">
    <source>
        <dbReference type="EMBL" id="SBT06606.1"/>
    </source>
</evidence>
<keyword evidence="6" id="KW-1185">Reference proteome</keyword>
<dbReference type="Gene3D" id="3.30.420.10">
    <property type="entry name" value="Ribonuclease H-like superfamily/Ribonuclease H"/>
    <property type="match status" value="1"/>
</dbReference>
<keyword evidence="1" id="KW-0540">Nuclease</keyword>
<name>A0A1A8XPN7_9RHOO</name>
<organism evidence="5 6">
    <name type="scientific">Candidatus Propionivibrio aalborgensis</name>
    <dbReference type="NCBI Taxonomy" id="1860101"/>
    <lineage>
        <taxon>Bacteria</taxon>
        <taxon>Pseudomonadati</taxon>
        <taxon>Pseudomonadota</taxon>
        <taxon>Betaproteobacteria</taxon>
        <taxon>Rhodocyclales</taxon>
        <taxon>Rhodocyclaceae</taxon>
        <taxon>Propionivibrio</taxon>
    </lineage>
</organism>
<dbReference type="GO" id="GO:0005829">
    <property type="term" value="C:cytosol"/>
    <property type="evidence" value="ECO:0007669"/>
    <property type="project" value="TreeGrafter"/>
</dbReference>
<dbReference type="Pfam" id="PF00929">
    <property type="entry name" value="RNase_T"/>
    <property type="match status" value="1"/>
</dbReference>
<protein>
    <submittedName>
        <fullName evidence="5">DNA polymerase III epsilon subunit-like 3'-5' exonuclease</fullName>
    </submittedName>
</protein>
<proteinExistence type="predicted"/>
<dbReference type="GO" id="GO:0008408">
    <property type="term" value="F:3'-5' exonuclease activity"/>
    <property type="evidence" value="ECO:0007669"/>
    <property type="project" value="TreeGrafter"/>
</dbReference>
<dbReference type="InterPro" id="IPR036397">
    <property type="entry name" value="RNaseH_sf"/>
</dbReference>
<dbReference type="Proteomes" id="UP000199600">
    <property type="component" value="Unassembled WGS sequence"/>
</dbReference>
<evidence type="ECO:0000313" key="6">
    <source>
        <dbReference type="Proteomes" id="UP000199600"/>
    </source>
</evidence>
<dbReference type="PANTHER" id="PTHR30231:SF4">
    <property type="entry name" value="PROTEIN NEN2"/>
    <property type="match status" value="1"/>
</dbReference>
<dbReference type="SUPFAM" id="SSF53098">
    <property type="entry name" value="Ribonuclease H-like"/>
    <property type="match status" value="1"/>
</dbReference>
<evidence type="ECO:0000256" key="3">
    <source>
        <dbReference type="ARBA" id="ARBA00022839"/>
    </source>
</evidence>
<dbReference type="GO" id="GO:0006259">
    <property type="term" value="P:DNA metabolic process"/>
    <property type="evidence" value="ECO:0007669"/>
    <property type="project" value="UniProtKB-ARBA"/>
</dbReference>
<keyword evidence="2" id="KW-0378">Hydrolase</keyword>
<reference evidence="5 6" key="1">
    <citation type="submission" date="2016-06" db="EMBL/GenBank/DDBJ databases">
        <authorList>
            <person name="Kjaerup R.B."/>
            <person name="Dalgaard T.S."/>
            <person name="Juul-Madsen H.R."/>
        </authorList>
    </citation>
    <scope>NUCLEOTIDE SEQUENCE [LARGE SCALE GENOMIC DNA]</scope>
    <source>
        <strain evidence="5">2</strain>
    </source>
</reference>
<dbReference type="InterPro" id="IPR013520">
    <property type="entry name" value="Ribonucl_H"/>
</dbReference>
<dbReference type="PANTHER" id="PTHR30231">
    <property type="entry name" value="DNA POLYMERASE III SUBUNIT EPSILON"/>
    <property type="match status" value="1"/>
</dbReference>
<dbReference type="CDD" id="cd06127">
    <property type="entry name" value="DEDDh"/>
    <property type="match status" value="1"/>
</dbReference>
<dbReference type="GO" id="GO:0003676">
    <property type="term" value="F:nucleic acid binding"/>
    <property type="evidence" value="ECO:0007669"/>
    <property type="project" value="InterPro"/>
</dbReference>
<gene>
    <name evidence="5" type="ORF">PROAA_1930006</name>
</gene>
<dbReference type="SMART" id="SM00479">
    <property type="entry name" value="EXOIII"/>
    <property type="match status" value="1"/>
</dbReference>
<evidence type="ECO:0000256" key="2">
    <source>
        <dbReference type="ARBA" id="ARBA00022801"/>
    </source>
</evidence>
<dbReference type="RefSeq" id="WP_186410568.1">
    <property type="nucleotide sequence ID" value="NZ_FLQY01000105.1"/>
</dbReference>